<dbReference type="Proteomes" id="UP000583556">
    <property type="component" value="Unassembled WGS sequence"/>
</dbReference>
<keyword evidence="3" id="KW-1185">Reference proteome</keyword>
<name>A0A7Y0BRH6_9SPHN</name>
<feature type="transmembrane region" description="Helical" evidence="1">
    <location>
        <begin position="50"/>
        <end position="69"/>
    </location>
</feature>
<comment type="caution">
    <text evidence="2">The sequence shown here is derived from an EMBL/GenBank/DDBJ whole genome shotgun (WGS) entry which is preliminary data.</text>
</comment>
<keyword evidence="1" id="KW-0472">Membrane</keyword>
<dbReference type="EMBL" id="JABBGM010000007">
    <property type="protein sequence ID" value="NML95103.1"/>
    <property type="molecule type" value="Genomic_DNA"/>
</dbReference>
<protein>
    <submittedName>
        <fullName evidence="2">Uncharacterized protein</fullName>
    </submittedName>
</protein>
<gene>
    <name evidence="2" type="ORF">HHL27_15625</name>
</gene>
<reference evidence="2 3" key="1">
    <citation type="submission" date="2020-04" db="EMBL/GenBank/DDBJ databases">
        <title>Novosphingobium sp. TW-4 isolated from soil.</title>
        <authorList>
            <person name="Dahal R.H."/>
            <person name="Chaudhary D.K."/>
        </authorList>
    </citation>
    <scope>NUCLEOTIDE SEQUENCE [LARGE SCALE GENOMIC DNA]</scope>
    <source>
        <strain evidence="2 3">TW-4</strain>
    </source>
</reference>
<sequence>MRKHAPMWEAELGLDDGVNDVEVFARKFHDELEEQHQAGTGSTRASWPQLLLFAVGVVLFLAVAMGLPFKG</sequence>
<dbReference type="AlphaFoldDB" id="A0A7Y0BRH6"/>
<organism evidence="2 3">
    <name type="scientific">Novosphingobium olei</name>
    <dbReference type="NCBI Taxonomy" id="2728851"/>
    <lineage>
        <taxon>Bacteria</taxon>
        <taxon>Pseudomonadati</taxon>
        <taxon>Pseudomonadota</taxon>
        <taxon>Alphaproteobacteria</taxon>
        <taxon>Sphingomonadales</taxon>
        <taxon>Sphingomonadaceae</taxon>
        <taxon>Novosphingobium</taxon>
    </lineage>
</organism>
<evidence type="ECO:0000256" key="1">
    <source>
        <dbReference type="SAM" id="Phobius"/>
    </source>
</evidence>
<evidence type="ECO:0000313" key="3">
    <source>
        <dbReference type="Proteomes" id="UP000583556"/>
    </source>
</evidence>
<keyword evidence="1" id="KW-1133">Transmembrane helix</keyword>
<dbReference type="RefSeq" id="WP_169494318.1">
    <property type="nucleotide sequence ID" value="NZ_JABBGM010000007.1"/>
</dbReference>
<accession>A0A7Y0BRH6</accession>
<proteinExistence type="predicted"/>
<evidence type="ECO:0000313" key="2">
    <source>
        <dbReference type="EMBL" id="NML95103.1"/>
    </source>
</evidence>
<keyword evidence="1" id="KW-0812">Transmembrane</keyword>